<dbReference type="GO" id="GO:0001708">
    <property type="term" value="P:cell fate specification"/>
    <property type="evidence" value="ECO:0007669"/>
    <property type="project" value="TreeGrafter"/>
</dbReference>
<dbReference type="PANTHER" id="PTHR11267:SF198">
    <property type="entry name" value="T-BOX TRANSCRIPTION FACTOR TBX6L"/>
    <property type="match status" value="1"/>
</dbReference>
<keyword evidence="6 7" id="KW-0539">Nucleus</keyword>
<dbReference type="PROSITE" id="PS01264">
    <property type="entry name" value="TBOX_2"/>
    <property type="match status" value="1"/>
</dbReference>
<evidence type="ECO:0000256" key="8">
    <source>
        <dbReference type="SAM" id="MobiDB-lite"/>
    </source>
</evidence>
<keyword evidence="3" id="KW-0805">Transcription regulation</keyword>
<feature type="DNA-binding region" description="T-box" evidence="7">
    <location>
        <begin position="33"/>
        <end position="207"/>
    </location>
</feature>
<keyword evidence="5" id="KW-0804">Transcription</keyword>
<evidence type="ECO:0000259" key="9">
    <source>
        <dbReference type="PROSITE" id="PS50252"/>
    </source>
</evidence>
<dbReference type="InterPro" id="IPR008967">
    <property type="entry name" value="p53-like_TF_DNA-bd_sf"/>
</dbReference>
<keyword evidence="2" id="KW-0217">Developmental protein</keyword>
<evidence type="ECO:0000256" key="4">
    <source>
        <dbReference type="ARBA" id="ARBA00023125"/>
    </source>
</evidence>
<name>G0MLI6_CAEBE</name>
<dbReference type="OrthoDB" id="7442607at2759"/>
<evidence type="ECO:0000256" key="7">
    <source>
        <dbReference type="PROSITE-ProRule" id="PRU00201"/>
    </source>
</evidence>
<dbReference type="GO" id="GO:0045893">
    <property type="term" value="P:positive regulation of DNA-templated transcription"/>
    <property type="evidence" value="ECO:0007669"/>
    <property type="project" value="InterPro"/>
</dbReference>
<dbReference type="EMBL" id="GL379800">
    <property type="protein sequence ID" value="EGT35761.1"/>
    <property type="molecule type" value="Genomic_DNA"/>
</dbReference>
<dbReference type="FunFam" id="2.60.40.820:FF:000010">
    <property type="entry name" value="T-box transcription factor TBX6"/>
    <property type="match status" value="1"/>
</dbReference>
<dbReference type="GO" id="GO:0005634">
    <property type="term" value="C:nucleus"/>
    <property type="evidence" value="ECO:0007669"/>
    <property type="project" value="UniProtKB-SubCell"/>
</dbReference>
<evidence type="ECO:0000256" key="2">
    <source>
        <dbReference type="ARBA" id="ARBA00022473"/>
    </source>
</evidence>
<dbReference type="GO" id="GO:0000785">
    <property type="term" value="C:chromatin"/>
    <property type="evidence" value="ECO:0007669"/>
    <property type="project" value="TreeGrafter"/>
</dbReference>
<dbReference type="InterPro" id="IPR046360">
    <property type="entry name" value="T-box_DNA-bd"/>
</dbReference>
<dbReference type="PROSITE" id="PS01283">
    <property type="entry name" value="TBOX_1"/>
    <property type="match status" value="1"/>
</dbReference>
<feature type="compositionally biased region" description="Basic residues" evidence="8">
    <location>
        <begin position="216"/>
        <end position="228"/>
    </location>
</feature>
<dbReference type="HOGENOM" id="CLU_861194_0_0_1"/>
<evidence type="ECO:0000256" key="6">
    <source>
        <dbReference type="ARBA" id="ARBA00023242"/>
    </source>
</evidence>
<keyword evidence="11" id="KW-1185">Reference proteome</keyword>
<dbReference type="GO" id="GO:0000981">
    <property type="term" value="F:DNA-binding transcription factor activity, RNA polymerase II-specific"/>
    <property type="evidence" value="ECO:0007669"/>
    <property type="project" value="TreeGrafter"/>
</dbReference>
<feature type="domain" description="T-box" evidence="9">
    <location>
        <begin position="28"/>
        <end position="207"/>
    </location>
</feature>
<protein>
    <submittedName>
        <fullName evidence="10">CBN-TBX-7 protein</fullName>
    </submittedName>
</protein>
<evidence type="ECO:0000313" key="11">
    <source>
        <dbReference type="Proteomes" id="UP000008068"/>
    </source>
</evidence>
<dbReference type="Pfam" id="PF00907">
    <property type="entry name" value="T-box"/>
    <property type="match status" value="1"/>
</dbReference>
<dbReference type="InterPro" id="IPR036960">
    <property type="entry name" value="T-box_sf"/>
</dbReference>
<dbReference type="GO" id="GO:0000978">
    <property type="term" value="F:RNA polymerase II cis-regulatory region sequence-specific DNA binding"/>
    <property type="evidence" value="ECO:0007669"/>
    <property type="project" value="InterPro"/>
</dbReference>
<keyword evidence="4 7" id="KW-0238">DNA-binding</keyword>
<dbReference type="OMA" id="KSKYIVM"/>
<organism evidence="11">
    <name type="scientific">Caenorhabditis brenneri</name>
    <name type="common">Nematode worm</name>
    <dbReference type="NCBI Taxonomy" id="135651"/>
    <lineage>
        <taxon>Eukaryota</taxon>
        <taxon>Metazoa</taxon>
        <taxon>Ecdysozoa</taxon>
        <taxon>Nematoda</taxon>
        <taxon>Chromadorea</taxon>
        <taxon>Rhabditida</taxon>
        <taxon>Rhabditina</taxon>
        <taxon>Rhabditomorpha</taxon>
        <taxon>Rhabditoidea</taxon>
        <taxon>Rhabditidae</taxon>
        <taxon>Peloderinae</taxon>
        <taxon>Caenorhabditis</taxon>
    </lineage>
</organism>
<dbReference type="InterPro" id="IPR018186">
    <property type="entry name" value="TF_T-box_CS"/>
</dbReference>
<dbReference type="PROSITE" id="PS50252">
    <property type="entry name" value="TBOX_3"/>
    <property type="match status" value="1"/>
</dbReference>
<dbReference type="Gene3D" id="2.60.40.820">
    <property type="entry name" value="Transcription factor, T-box"/>
    <property type="match status" value="1"/>
</dbReference>
<dbReference type="SMART" id="SM00425">
    <property type="entry name" value="TBOX"/>
    <property type="match status" value="1"/>
</dbReference>
<evidence type="ECO:0000256" key="5">
    <source>
        <dbReference type="ARBA" id="ARBA00023163"/>
    </source>
</evidence>
<dbReference type="Proteomes" id="UP000008068">
    <property type="component" value="Unassembled WGS sequence"/>
</dbReference>
<comment type="subcellular location">
    <subcellularLocation>
        <location evidence="1 7">Nucleus</location>
    </subcellularLocation>
</comment>
<feature type="region of interest" description="Disordered" evidence="8">
    <location>
        <begin position="197"/>
        <end position="242"/>
    </location>
</feature>
<dbReference type="FunCoup" id="G0MLI6">
    <property type="interactions" value="10"/>
</dbReference>
<dbReference type="InParanoid" id="G0MLI6"/>
<proteinExistence type="predicted"/>
<reference evidence="11" key="1">
    <citation type="submission" date="2011-07" db="EMBL/GenBank/DDBJ databases">
        <authorList>
            <consortium name="Caenorhabditis brenneri Sequencing and Analysis Consortium"/>
            <person name="Wilson R.K."/>
        </authorList>
    </citation>
    <scope>NUCLEOTIDE SEQUENCE [LARGE SCALE GENOMIC DNA]</scope>
    <source>
        <strain evidence="11">PB2801</strain>
    </source>
</reference>
<dbReference type="eggNOG" id="KOG3585">
    <property type="taxonomic scope" value="Eukaryota"/>
</dbReference>
<evidence type="ECO:0000313" key="10">
    <source>
        <dbReference type="EMBL" id="EGT35761.1"/>
    </source>
</evidence>
<dbReference type="PANTHER" id="PTHR11267">
    <property type="entry name" value="T-BOX PROTEIN-RELATED"/>
    <property type="match status" value="1"/>
</dbReference>
<dbReference type="PRINTS" id="PR00937">
    <property type="entry name" value="TBOX"/>
</dbReference>
<sequence>MNLPILQDFLFKNALPEEEIVDDPKAELDEKKLWEEFSEFGTEMVITKIGRRMFPTTRLRFSGLHFKSKYIVMMELIPTDKSRYKFCNGSWQVSGAGDFEPIRAPFVHPDSPQTGAHWMTMGASFKPVKLSNNPMNQGEGYFFLNSMHRYQPRFHIVRCDQFNKAIVSTFRTFVFKHTDFMAVTAYQNQDVTKKKIANNPFAKGFRNRHDEEDRPVKRRHREVKKKKEKTPPASEDEEPEAKKRKIIENIPLIPQNIPLAQTPKIPLDLFTQWQMAIISSFGNLLPISDPMGKNRSDEIPLPLKKGFDVVDLLGEKS</sequence>
<dbReference type="InterPro" id="IPR001699">
    <property type="entry name" value="TF_T-box"/>
</dbReference>
<dbReference type="STRING" id="135651.G0MLI6"/>
<accession>G0MLI6</accession>
<evidence type="ECO:0000256" key="1">
    <source>
        <dbReference type="ARBA" id="ARBA00004123"/>
    </source>
</evidence>
<dbReference type="AlphaFoldDB" id="G0MLI6"/>
<evidence type="ECO:0000256" key="3">
    <source>
        <dbReference type="ARBA" id="ARBA00023015"/>
    </source>
</evidence>
<dbReference type="SUPFAM" id="SSF49417">
    <property type="entry name" value="p53-like transcription factors"/>
    <property type="match status" value="1"/>
</dbReference>
<gene>
    <name evidence="10" type="primary">Cbn-tbx-7</name>
    <name evidence="10" type="ORF">CAEBREN_10743</name>
</gene>